<keyword evidence="7 9" id="KW-0503">Monooxygenase</keyword>
<evidence type="ECO:0000313" key="12">
    <source>
        <dbReference type="RefSeq" id="XP_039134594.1"/>
    </source>
</evidence>
<dbReference type="PANTHER" id="PTHR47946">
    <property type="entry name" value="CYTOCHROME P450 78A7-RELATED"/>
    <property type="match status" value="1"/>
</dbReference>
<evidence type="ECO:0000256" key="10">
    <source>
        <dbReference type="SAM" id="Phobius"/>
    </source>
</evidence>
<proteinExistence type="inferred from homology"/>
<organism evidence="11 12">
    <name type="scientific">Dioscorea cayennensis subsp. rotundata</name>
    <name type="common">White Guinea yam</name>
    <name type="synonym">Dioscorea rotundata</name>
    <dbReference type="NCBI Taxonomy" id="55577"/>
    <lineage>
        <taxon>Eukaryota</taxon>
        <taxon>Viridiplantae</taxon>
        <taxon>Streptophyta</taxon>
        <taxon>Embryophyta</taxon>
        <taxon>Tracheophyta</taxon>
        <taxon>Spermatophyta</taxon>
        <taxon>Magnoliopsida</taxon>
        <taxon>Liliopsida</taxon>
        <taxon>Dioscoreales</taxon>
        <taxon>Dioscoreaceae</taxon>
        <taxon>Dioscorea</taxon>
    </lineage>
</organism>
<evidence type="ECO:0000313" key="11">
    <source>
        <dbReference type="Proteomes" id="UP001515500"/>
    </source>
</evidence>
<dbReference type="InterPro" id="IPR002401">
    <property type="entry name" value="Cyt_P450_E_grp-I"/>
</dbReference>
<evidence type="ECO:0000256" key="5">
    <source>
        <dbReference type="ARBA" id="ARBA00023002"/>
    </source>
</evidence>
<evidence type="ECO:0000256" key="6">
    <source>
        <dbReference type="ARBA" id="ARBA00023004"/>
    </source>
</evidence>
<dbReference type="Gene3D" id="1.10.630.10">
    <property type="entry name" value="Cytochrome P450"/>
    <property type="match status" value="1"/>
</dbReference>
<dbReference type="InterPro" id="IPR051996">
    <property type="entry name" value="Cytochrome_P450_78A"/>
</dbReference>
<protein>
    <submittedName>
        <fullName evidence="12">Cytochrome P450 78A9-like</fullName>
    </submittedName>
</protein>
<accession>A0AB40C7Z5</accession>
<dbReference type="InterPro" id="IPR017972">
    <property type="entry name" value="Cyt_P450_CS"/>
</dbReference>
<dbReference type="GO" id="GO:0016705">
    <property type="term" value="F:oxidoreductase activity, acting on paired donors, with incorporation or reduction of molecular oxygen"/>
    <property type="evidence" value="ECO:0007669"/>
    <property type="project" value="InterPro"/>
</dbReference>
<evidence type="ECO:0000256" key="2">
    <source>
        <dbReference type="ARBA" id="ARBA00010617"/>
    </source>
</evidence>
<keyword evidence="4 8" id="KW-0479">Metal-binding</keyword>
<sequence>MESMEAGLDLTLAIATKSGFLAGAANQLPLAGILFLSVLTFVTIFFIHWATPGGSAWSKLRFHNRKPIPGPRGFPLIGSMSLMHGLAHRKLAAKAKAHKAERLMAFSLGNTRVVITSNPDVAKEILNSSAFVDRPAKYSAHALMFHRAIGFAPFGSYWRALRRIAATHLFSPKQIAASSPRRKLIADQMVAALRCLSCSGDSVGAREVVKRAALNHMMWSVFGRGYEILSESEEMRELRGLVDEAYELLGTLNWSDHLGFLSGFEFGFGFWFDPQGIRVRCARLVPKVNRFVSRLIDEHRDGAAKLVPDFVDVLLSLQYEYEDRLSDTDMAAVLWEMIFRGTDTVAVLIEWVLARLVMHQDVQDEVHKELDRVVGIHRTVTEIDVGSLVYLNAVIKEVLRLHPPGPLLSWARLATCDTQVDGNYVPAGTTAMVNMWAITHDPHVWESPHKFCPKRFIGSNSTEFQILGSDLRLAPFGSGRRNCPGKSLAMTTVSFWVASLLHEFEWAPLSNETLVDLSEVLKLSCEMAIPLTARLYPRRVIS</sequence>
<comment type="similarity">
    <text evidence="2 9">Belongs to the cytochrome P450 family.</text>
</comment>
<keyword evidence="10" id="KW-1133">Transmembrane helix</keyword>
<keyword evidence="5 9" id="KW-0560">Oxidoreductase</keyword>
<dbReference type="PRINTS" id="PR00385">
    <property type="entry name" value="P450"/>
</dbReference>
<evidence type="ECO:0000256" key="9">
    <source>
        <dbReference type="RuleBase" id="RU000461"/>
    </source>
</evidence>
<dbReference type="InterPro" id="IPR036396">
    <property type="entry name" value="Cyt_P450_sf"/>
</dbReference>
<reference evidence="12" key="1">
    <citation type="submission" date="2025-08" db="UniProtKB">
        <authorList>
            <consortium name="RefSeq"/>
        </authorList>
    </citation>
    <scope>IDENTIFICATION</scope>
</reference>
<dbReference type="Proteomes" id="UP001515500">
    <property type="component" value="Chromosome 11"/>
</dbReference>
<keyword evidence="10" id="KW-0472">Membrane</keyword>
<dbReference type="PANTHER" id="PTHR47946:SF23">
    <property type="entry name" value="CYTOCHROME P450 78A9"/>
    <property type="match status" value="1"/>
</dbReference>
<comment type="cofactor">
    <cofactor evidence="1 8">
        <name>heme</name>
        <dbReference type="ChEBI" id="CHEBI:30413"/>
    </cofactor>
</comment>
<feature type="binding site" description="axial binding residue" evidence="8">
    <location>
        <position position="483"/>
    </location>
    <ligand>
        <name>heme</name>
        <dbReference type="ChEBI" id="CHEBI:30413"/>
    </ligand>
    <ligandPart>
        <name>Fe</name>
        <dbReference type="ChEBI" id="CHEBI:18248"/>
    </ligandPart>
</feature>
<gene>
    <name evidence="12" type="primary">LOC120271967</name>
</gene>
<dbReference type="PROSITE" id="PS00086">
    <property type="entry name" value="CYTOCHROME_P450"/>
    <property type="match status" value="1"/>
</dbReference>
<dbReference type="GO" id="GO:0004497">
    <property type="term" value="F:monooxygenase activity"/>
    <property type="evidence" value="ECO:0007669"/>
    <property type="project" value="UniProtKB-KW"/>
</dbReference>
<dbReference type="InterPro" id="IPR001128">
    <property type="entry name" value="Cyt_P450"/>
</dbReference>
<evidence type="ECO:0000256" key="3">
    <source>
        <dbReference type="ARBA" id="ARBA00022617"/>
    </source>
</evidence>
<evidence type="ECO:0000256" key="1">
    <source>
        <dbReference type="ARBA" id="ARBA00001971"/>
    </source>
</evidence>
<keyword evidence="10" id="KW-0812">Transmembrane</keyword>
<name>A0AB40C7Z5_DIOCR</name>
<evidence type="ECO:0000256" key="4">
    <source>
        <dbReference type="ARBA" id="ARBA00022723"/>
    </source>
</evidence>
<keyword evidence="3 8" id="KW-0349">Heme</keyword>
<keyword evidence="11" id="KW-1185">Reference proteome</keyword>
<evidence type="ECO:0000256" key="7">
    <source>
        <dbReference type="ARBA" id="ARBA00023033"/>
    </source>
</evidence>
<dbReference type="Pfam" id="PF00067">
    <property type="entry name" value="p450"/>
    <property type="match status" value="1"/>
</dbReference>
<feature type="transmembrane region" description="Helical" evidence="10">
    <location>
        <begin position="30"/>
        <end position="51"/>
    </location>
</feature>
<keyword evidence="6 8" id="KW-0408">Iron</keyword>
<dbReference type="GO" id="GO:0005506">
    <property type="term" value="F:iron ion binding"/>
    <property type="evidence" value="ECO:0007669"/>
    <property type="project" value="InterPro"/>
</dbReference>
<dbReference type="AlphaFoldDB" id="A0AB40C7Z5"/>
<dbReference type="RefSeq" id="XP_039134594.1">
    <property type="nucleotide sequence ID" value="XM_039278660.1"/>
</dbReference>
<dbReference type="SUPFAM" id="SSF48264">
    <property type="entry name" value="Cytochrome P450"/>
    <property type="match status" value="1"/>
</dbReference>
<dbReference type="FunFam" id="1.10.630.10:FF:000016">
    <property type="entry name" value="Cytochrome P450 78A5"/>
    <property type="match status" value="1"/>
</dbReference>
<dbReference type="GO" id="GO:0020037">
    <property type="term" value="F:heme binding"/>
    <property type="evidence" value="ECO:0007669"/>
    <property type="project" value="InterPro"/>
</dbReference>
<evidence type="ECO:0000256" key="8">
    <source>
        <dbReference type="PIRSR" id="PIRSR602401-1"/>
    </source>
</evidence>
<dbReference type="PRINTS" id="PR00463">
    <property type="entry name" value="EP450I"/>
</dbReference>
<dbReference type="GeneID" id="120271967"/>